<proteinExistence type="inferred from homology"/>
<keyword evidence="3 6" id="KW-0805">Transcription regulation</keyword>
<dbReference type="Proteomes" id="UP001168821">
    <property type="component" value="Unassembled WGS sequence"/>
</dbReference>
<evidence type="ECO:0000313" key="10">
    <source>
        <dbReference type="Proteomes" id="UP001168821"/>
    </source>
</evidence>
<evidence type="ECO:0000313" key="9">
    <source>
        <dbReference type="EMBL" id="KAJ3616806.1"/>
    </source>
</evidence>
<evidence type="ECO:0000256" key="5">
    <source>
        <dbReference type="ARBA" id="ARBA00023242"/>
    </source>
</evidence>
<feature type="compositionally biased region" description="Basic and acidic residues" evidence="7">
    <location>
        <begin position="356"/>
        <end position="367"/>
    </location>
</feature>
<dbReference type="GO" id="GO:0005634">
    <property type="term" value="C:nucleus"/>
    <property type="evidence" value="ECO:0007669"/>
    <property type="project" value="UniProtKB-SubCell"/>
</dbReference>
<dbReference type="Pfam" id="PF10513">
    <property type="entry name" value="EPL1"/>
    <property type="match status" value="1"/>
</dbReference>
<dbReference type="InterPro" id="IPR024943">
    <property type="entry name" value="Enhancer_polycomb"/>
</dbReference>
<keyword evidence="4 6" id="KW-0804">Transcription</keyword>
<keyword evidence="10" id="KW-1185">Reference proteome</keyword>
<dbReference type="AlphaFoldDB" id="A0AA38HLX9"/>
<evidence type="ECO:0000256" key="1">
    <source>
        <dbReference type="ARBA" id="ARBA00004123"/>
    </source>
</evidence>
<protein>
    <recommendedName>
        <fullName evidence="6">Enhancer of polycomb-like protein</fullName>
    </recommendedName>
</protein>
<gene>
    <name evidence="9" type="ORF">Zmor_009013</name>
</gene>
<sequence>MSGLNFRARQLEHSKPLPILLAEDIPGIDMNTYVQRALPRMATGMEKEEEEEHHLKIILRQDGGLASTTSVIPTPTAGEKVDYYDEIYQKDFMLPGPYIHNSYPQDLPQSVEFVDYDADSEDDAWLARRDYRHSLLACVFYANVSYWFYIRIHGDRISCHSFETMIDRLECAAPGQKALPSFHQVRDLLKMDDSAAMEVYEYWKSKRARNQGLPLRPVVKTDKSNDPASVSNPYVAFRRRADKILTRKHRKVEEHSYERMVKLKRDFEKLRTLLEMVKKREKLKRERIHLALEIFEARLSANDWTFREFIKEKDEPKKKISPEVALLKVVVRLLGWFAFSCHCFLSQVALKEAEDRGPVEKQEKEGAEPGASPKANDGLASTTVTTIGGAQLDLARVYSKGVTQGYNPFPFSSKKKHIGYCGGRGLGKPLTEDPHAAKFTFLSVPAFYGETTTFVCGGRRRVGRGGRLWIDPTPMKKEKEQDELMPLCKNCINTGL</sequence>
<evidence type="ECO:0000256" key="4">
    <source>
        <dbReference type="ARBA" id="ARBA00023163"/>
    </source>
</evidence>
<name>A0AA38HLX9_9CUCU</name>
<reference evidence="9" key="1">
    <citation type="journal article" date="2023" name="G3 (Bethesda)">
        <title>Whole genome assemblies of Zophobas morio and Tenebrio molitor.</title>
        <authorList>
            <person name="Kaur S."/>
            <person name="Stinson S.A."/>
            <person name="diCenzo G.C."/>
        </authorList>
    </citation>
    <scope>NUCLEOTIDE SEQUENCE</scope>
    <source>
        <strain evidence="9">QUZm001</strain>
    </source>
</reference>
<accession>A0AA38HLX9</accession>
<evidence type="ECO:0000256" key="6">
    <source>
        <dbReference type="RuleBase" id="RU361124"/>
    </source>
</evidence>
<keyword evidence="5 6" id="KW-0539">Nucleus</keyword>
<comment type="caution">
    <text evidence="9">The sequence shown here is derived from an EMBL/GenBank/DDBJ whole genome shotgun (WGS) entry which is preliminary data.</text>
</comment>
<evidence type="ECO:0000256" key="3">
    <source>
        <dbReference type="ARBA" id="ARBA00023015"/>
    </source>
</evidence>
<feature type="domain" description="Enhancer of polycomb-like N-terminal" evidence="8">
    <location>
        <begin position="7"/>
        <end position="170"/>
    </location>
</feature>
<comment type="similarity">
    <text evidence="2 6">Belongs to the enhancer of polycomb family.</text>
</comment>
<evidence type="ECO:0000256" key="2">
    <source>
        <dbReference type="ARBA" id="ARBA00008035"/>
    </source>
</evidence>
<evidence type="ECO:0000259" key="8">
    <source>
        <dbReference type="Pfam" id="PF10513"/>
    </source>
</evidence>
<comment type="subcellular location">
    <subcellularLocation>
        <location evidence="1 6">Nucleus</location>
    </subcellularLocation>
</comment>
<organism evidence="9 10">
    <name type="scientific">Zophobas morio</name>
    <dbReference type="NCBI Taxonomy" id="2755281"/>
    <lineage>
        <taxon>Eukaryota</taxon>
        <taxon>Metazoa</taxon>
        <taxon>Ecdysozoa</taxon>
        <taxon>Arthropoda</taxon>
        <taxon>Hexapoda</taxon>
        <taxon>Insecta</taxon>
        <taxon>Pterygota</taxon>
        <taxon>Neoptera</taxon>
        <taxon>Endopterygota</taxon>
        <taxon>Coleoptera</taxon>
        <taxon>Polyphaga</taxon>
        <taxon>Cucujiformia</taxon>
        <taxon>Tenebrionidae</taxon>
        <taxon>Zophobas</taxon>
    </lineage>
</organism>
<dbReference type="EMBL" id="JALNTZ010002823">
    <property type="protein sequence ID" value="KAJ3616806.1"/>
    <property type="molecule type" value="Genomic_DNA"/>
</dbReference>
<dbReference type="PANTHER" id="PTHR14898">
    <property type="entry name" value="ENHANCER OF POLYCOMB"/>
    <property type="match status" value="1"/>
</dbReference>
<dbReference type="GO" id="GO:0035267">
    <property type="term" value="C:NuA4 histone acetyltransferase complex"/>
    <property type="evidence" value="ECO:0007669"/>
    <property type="project" value="InterPro"/>
</dbReference>
<evidence type="ECO:0000256" key="7">
    <source>
        <dbReference type="SAM" id="MobiDB-lite"/>
    </source>
</evidence>
<feature type="region of interest" description="Disordered" evidence="7">
    <location>
        <begin position="356"/>
        <end position="379"/>
    </location>
</feature>
<dbReference type="InterPro" id="IPR019542">
    <property type="entry name" value="Enhancer_polycomb-like_N"/>
</dbReference>
<dbReference type="GO" id="GO:0006357">
    <property type="term" value="P:regulation of transcription by RNA polymerase II"/>
    <property type="evidence" value="ECO:0007669"/>
    <property type="project" value="InterPro"/>
</dbReference>